<evidence type="ECO:0000256" key="6">
    <source>
        <dbReference type="ARBA" id="ARBA00022449"/>
    </source>
</evidence>
<dbReference type="PIRSF" id="PIRSF006603">
    <property type="entry name" value="DinF"/>
    <property type="match status" value="1"/>
</dbReference>
<dbReference type="PANTHER" id="PTHR43298:SF2">
    <property type="entry name" value="FMN_FAD EXPORTER YEEO-RELATED"/>
    <property type="match status" value="1"/>
</dbReference>
<feature type="transmembrane region" description="Helical" evidence="13">
    <location>
        <begin position="137"/>
        <end position="158"/>
    </location>
</feature>
<keyword evidence="5" id="KW-0813">Transport</keyword>
<dbReference type="GO" id="GO:0005886">
    <property type="term" value="C:plasma membrane"/>
    <property type="evidence" value="ECO:0007669"/>
    <property type="project" value="UniProtKB-SubCell"/>
</dbReference>
<keyword evidence="6" id="KW-0050">Antiport</keyword>
<dbReference type="NCBIfam" id="TIGR00797">
    <property type="entry name" value="matE"/>
    <property type="match status" value="1"/>
</dbReference>
<comment type="similarity">
    <text evidence="3">Belongs to the multi antimicrobial extrusion (MATE) (TC 2.A.66.1) family.</text>
</comment>
<dbReference type="EMBL" id="MCGI01000002">
    <property type="protein sequence ID" value="ODM11773.1"/>
    <property type="molecule type" value="Genomic_DNA"/>
</dbReference>
<dbReference type="InterPro" id="IPR002528">
    <property type="entry name" value="MATE_fam"/>
</dbReference>
<organism evidence="14 15">
    <name type="scientific">Eisenbergiella tayi</name>
    <dbReference type="NCBI Taxonomy" id="1432052"/>
    <lineage>
        <taxon>Bacteria</taxon>
        <taxon>Bacillati</taxon>
        <taxon>Bacillota</taxon>
        <taxon>Clostridia</taxon>
        <taxon>Lachnospirales</taxon>
        <taxon>Lachnospiraceae</taxon>
        <taxon>Eisenbergiella</taxon>
    </lineage>
</organism>
<evidence type="ECO:0000256" key="8">
    <source>
        <dbReference type="ARBA" id="ARBA00022692"/>
    </source>
</evidence>
<reference evidence="14 15" key="1">
    <citation type="submission" date="2016-07" db="EMBL/GenBank/DDBJ databases">
        <title>Characterization of isolates of Eisenbergiella tayi derived from blood cultures, using whole genome sequencing.</title>
        <authorList>
            <person name="Burdz T."/>
            <person name="Wiebe D."/>
            <person name="Huynh C."/>
            <person name="Bernard K."/>
        </authorList>
    </citation>
    <scope>NUCLEOTIDE SEQUENCE [LARGE SCALE GENOMIC DNA]</scope>
    <source>
        <strain evidence="14 15">NML 120489</strain>
    </source>
</reference>
<protein>
    <recommendedName>
        <fullName evidence="4">Probable multidrug resistance protein NorM</fullName>
    </recommendedName>
    <alternativeName>
        <fullName evidence="12">Multidrug-efflux transporter</fullName>
    </alternativeName>
</protein>
<evidence type="ECO:0000313" key="14">
    <source>
        <dbReference type="EMBL" id="ODM11773.1"/>
    </source>
</evidence>
<evidence type="ECO:0000256" key="10">
    <source>
        <dbReference type="ARBA" id="ARBA00023065"/>
    </source>
</evidence>
<keyword evidence="11 13" id="KW-0472">Membrane</keyword>
<feature type="transmembrane region" description="Helical" evidence="13">
    <location>
        <begin position="170"/>
        <end position="191"/>
    </location>
</feature>
<feature type="transmembrane region" description="Helical" evidence="13">
    <location>
        <begin position="49"/>
        <end position="82"/>
    </location>
</feature>
<dbReference type="Proteomes" id="UP000095003">
    <property type="component" value="Unassembled WGS sequence"/>
</dbReference>
<evidence type="ECO:0000256" key="4">
    <source>
        <dbReference type="ARBA" id="ARBA00020268"/>
    </source>
</evidence>
<feature type="transmembrane region" description="Helical" evidence="13">
    <location>
        <begin position="351"/>
        <end position="375"/>
    </location>
</feature>
<evidence type="ECO:0000256" key="1">
    <source>
        <dbReference type="ARBA" id="ARBA00003408"/>
    </source>
</evidence>
<keyword evidence="7" id="KW-1003">Cell membrane</keyword>
<dbReference type="GeneID" id="93303784"/>
<evidence type="ECO:0000256" key="13">
    <source>
        <dbReference type="SAM" id="Phobius"/>
    </source>
</evidence>
<dbReference type="GO" id="GO:0042910">
    <property type="term" value="F:xenobiotic transmembrane transporter activity"/>
    <property type="evidence" value="ECO:0007669"/>
    <property type="project" value="InterPro"/>
</dbReference>
<evidence type="ECO:0000256" key="2">
    <source>
        <dbReference type="ARBA" id="ARBA00004651"/>
    </source>
</evidence>
<comment type="function">
    <text evidence="1">Multidrug efflux pump.</text>
</comment>
<dbReference type="Pfam" id="PF01554">
    <property type="entry name" value="MatE"/>
    <property type="match status" value="2"/>
</dbReference>
<keyword evidence="9 13" id="KW-1133">Transmembrane helix</keyword>
<dbReference type="GO" id="GO:0015297">
    <property type="term" value="F:antiporter activity"/>
    <property type="evidence" value="ECO:0007669"/>
    <property type="project" value="UniProtKB-KW"/>
</dbReference>
<evidence type="ECO:0000256" key="5">
    <source>
        <dbReference type="ARBA" id="ARBA00022448"/>
    </source>
</evidence>
<evidence type="ECO:0000256" key="9">
    <source>
        <dbReference type="ARBA" id="ARBA00022989"/>
    </source>
</evidence>
<keyword evidence="8 13" id="KW-0812">Transmembrane</keyword>
<comment type="caution">
    <text evidence="14">The sequence shown here is derived from an EMBL/GenBank/DDBJ whole genome shotgun (WGS) entry which is preliminary data.</text>
</comment>
<dbReference type="InterPro" id="IPR050222">
    <property type="entry name" value="MATE_MdtK"/>
</dbReference>
<dbReference type="AlphaFoldDB" id="A0A1E3ASU8"/>
<proteinExistence type="inferred from homology"/>
<evidence type="ECO:0000256" key="3">
    <source>
        <dbReference type="ARBA" id="ARBA00010199"/>
    </source>
</evidence>
<feature type="transmembrane region" description="Helical" evidence="13">
    <location>
        <begin position="314"/>
        <end position="339"/>
    </location>
</feature>
<name>A0A1E3ASU8_9FIRM</name>
<dbReference type="InterPro" id="IPR048279">
    <property type="entry name" value="MdtK-like"/>
</dbReference>
<keyword evidence="10" id="KW-0406">Ion transport</keyword>
<dbReference type="RefSeq" id="WP_069156979.1">
    <property type="nucleotide sequence ID" value="NZ_DBFYTC010000238.1"/>
</dbReference>
<gene>
    <name evidence="14" type="primary">mepA_13</name>
    <name evidence="14" type="ORF">BEH84_02388</name>
</gene>
<accession>A0A1E3ASU8</accession>
<dbReference type="GO" id="GO:0006811">
    <property type="term" value="P:monoatomic ion transport"/>
    <property type="evidence" value="ECO:0007669"/>
    <property type="project" value="UniProtKB-KW"/>
</dbReference>
<feature type="transmembrane region" description="Helical" evidence="13">
    <location>
        <begin position="197"/>
        <end position="216"/>
    </location>
</feature>
<comment type="subcellular location">
    <subcellularLocation>
        <location evidence="2">Cell membrane</location>
        <topology evidence="2">Multi-pass membrane protein</topology>
    </subcellularLocation>
</comment>
<evidence type="ECO:0000256" key="11">
    <source>
        <dbReference type="ARBA" id="ARBA00023136"/>
    </source>
</evidence>
<feature type="transmembrane region" description="Helical" evidence="13">
    <location>
        <begin position="236"/>
        <end position="259"/>
    </location>
</feature>
<dbReference type="PATRIC" id="fig|1432052.3.peg.2634"/>
<feature type="transmembrane region" description="Helical" evidence="13">
    <location>
        <begin position="413"/>
        <end position="434"/>
    </location>
</feature>
<evidence type="ECO:0000256" key="12">
    <source>
        <dbReference type="ARBA" id="ARBA00031636"/>
    </source>
</evidence>
<evidence type="ECO:0000313" key="15">
    <source>
        <dbReference type="Proteomes" id="UP000095003"/>
    </source>
</evidence>
<dbReference type="PANTHER" id="PTHR43298">
    <property type="entry name" value="MULTIDRUG RESISTANCE PROTEIN NORM-RELATED"/>
    <property type="match status" value="1"/>
</dbReference>
<feature type="transmembrane region" description="Helical" evidence="13">
    <location>
        <begin position="16"/>
        <end position="37"/>
    </location>
</feature>
<evidence type="ECO:0000256" key="7">
    <source>
        <dbReference type="ARBA" id="ARBA00022475"/>
    </source>
</evidence>
<sequence>MEKNRKMLEEASFGKLLLNLCLPTILIMLVMVVYNMADTFFIGQTGDPVKIAAISLCAPLFSILSGLGTLLGSGGCTAVSLALGKQENSRIKAYTSLCCYGSLVIGFLFLTFVLIFLTPISLALGADSATLSHTCGYLRIIALGAPVILFNNVFANIIRADGAAKESMIANGLGTLSNIALDALFIFVFSWDVAGAALATVLGNAISCCYLLFYILKKQPAFSLHLRYFSLKKEILLPVLSLGLPLACSTLLMSISSMISNRMMIGYGAAALAAQGVAGKIGMLLSMLAMGICMGMQPAISFNCGRGSRERMNLIIRNTGIFTAVMGTVLTLICFYARNHIIAVFINNRQVISYGQVMVIASIITGPFYGIYQLCQTFLQSTGKASYATLVALLDKGLFYLPVLLLMEHFFGLYGIAFAGAATLVFSLTAGIFFSLRWNRSMQPAVCCFPDEAAENGSLT</sequence>
<feature type="transmembrane region" description="Helical" evidence="13">
    <location>
        <begin position="265"/>
        <end position="293"/>
    </location>
</feature>
<feature type="transmembrane region" description="Helical" evidence="13">
    <location>
        <begin position="94"/>
        <end position="117"/>
    </location>
</feature>
<feature type="transmembrane region" description="Helical" evidence="13">
    <location>
        <begin position="387"/>
        <end position="407"/>
    </location>
</feature>